<feature type="signal peptide" evidence="2">
    <location>
        <begin position="1"/>
        <end position="21"/>
    </location>
</feature>
<feature type="compositionally biased region" description="Low complexity" evidence="1">
    <location>
        <begin position="64"/>
        <end position="73"/>
    </location>
</feature>
<evidence type="ECO:0000313" key="4">
    <source>
        <dbReference type="Proteomes" id="UP001185331"/>
    </source>
</evidence>
<comment type="caution">
    <text evidence="3">The sequence shown here is derived from an EMBL/GenBank/DDBJ whole genome shotgun (WGS) entry which is preliminary data.</text>
</comment>
<reference evidence="3" key="1">
    <citation type="submission" date="2023-07" db="EMBL/GenBank/DDBJ databases">
        <title>Sorghum-associated microbial communities from plants grown in Nebraska, USA.</title>
        <authorList>
            <person name="Schachtman D."/>
        </authorList>
    </citation>
    <scope>NUCLEOTIDE SEQUENCE</scope>
    <source>
        <strain evidence="3">BE330</strain>
    </source>
</reference>
<gene>
    <name evidence="3" type="ORF">J2Y00_004876</name>
</gene>
<evidence type="ECO:0008006" key="5">
    <source>
        <dbReference type="Google" id="ProtNLM"/>
    </source>
</evidence>
<protein>
    <recommendedName>
        <fullName evidence="5">Secreted protein</fullName>
    </recommendedName>
</protein>
<dbReference type="AlphaFoldDB" id="A0AAE3XIR5"/>
<evidence type="ECO:0000313" key="3">
    <source>
        <dbReference type="EMBL" id="MDR6221244.1"/>
    </source>
</evidence>
<sequence>MNKLNTLKALCFILPSVATLAFNPVQPVPVTTVPVASEVPAPSWPPIGWPSGSLTQHPRADQAPTPLLTSTDTPTSWPPIGWCSGGVLCTTTNG</sequence>
<proteinExistence type="predicted"/>
<evidence type="ECO:0000256" key="2">
    <source>
        <dbReference type="SAM" id="SignalP"/>
    </source>
</evidence>
<accession>A0AAE3XIR5</accession>
<keyword evidence="2" id="KW-0732">Signal</keyword>
<name>A0AAE3XIR5_9DEIO</name>
<dbReference type="Proteomes" id="UP001185331">
    <property type="component" value="Unassembled WGS sequence"/>
</dbReference>
<dbReference type="EMBL" id="JAVDQK010000027">
    <property type="protein sequence ID" value="MDR6221244.1"/>
    <property type="molecule type" value="Genomic_DNA"/>
</dbReference>
<feature type="chain" id="PRO_5041940178" description="Secreted protein" evidence="2">
    <location>
        <begin position="22"/>
        <end position="94"/>
    </location>
</feature>
<evidence type="ECO:0000256" key="1">
    <source>
        <dbReference type="SAM" id="MobiDB-lite"/>
    </source>
</evidence>
<organism evidence="3 4">
    <name type="scientific">Deinococcus soli</name>
    <name type="common">ex Cha et al. 2016</name>
    <dbReference type="NCBI Taxonomy" id="1309411"/>
    <lineage>
        <taxon>Bacteria</taxon>
        <taxon>Thermotogati</taxon>
        <taxon>Deinococcota</taxon>
        <taxon>Deinococci</taxon>
        <taxon>Deinococcales</taxon>
        <taxon>Deinococcaceae</taxon>
        <taxon>Deinococcus</taxon>
    </lineage>
</organism>
<feature type="region of interest" description="Disordered" evidence="1">
    <location>
        <begin position="41"/>
        <end position="73"/>
    </location>
</feature>